<reference evidence="5 7" key="2">
    <citation type="submission" date="2019-05" db="EMBL/GenBank/DDBJ databases">
        <title>The metagenome of a microbial culture collection derived from dairy environment covers the genomic content of the human microbiome.</title>
        <authorList>
            <person name="Roder T."/>
            <person name="Wuthrich D."/>
            <person name="Sattari Z."/>
            <person name="Von Ah U."/>
            <person name="Bar C."/>
            <person name="Ronchi F."/>
            <person name="Macpherson A.J."/>
            <person name="Ganal-Vonarburg S.C."/>
            <person name="Bruggmann R."/>
            <person name="Vergeres G."/>
        </authorList>
    </citation>
    <scope>NUCLEOTIDE SEQUENCE [LARGE SCALE GENOMIC DNA]</scope>
    <source>
        <strain evidence="5 7">FAM 18815</strain>
    </source>
</reference>
<evidence type="ECO:0000313" key="5">
    <source>
        <dbReference type="EMBL" id="TLQ03443.1"/>
    </source>
</evidence>
<comment type="function">
    <text evidence="2">Enables the recognition and targeting of unfolded and aggregated proteins to the ClpC protease or to other proteins involved in proteolysis.</text>
</comment>
<dbReference type="EMBL" id="VBTH01000023">
    <property type="protein sequence ID" value="TLQ03443.1"/>
    <property type="molecule type" value="Genomic_DNA"/>
</dbReference>
<comment type="caution">
    <text evidence="4">The sequence shown here is derived from an EMBL/GenBank/DDBJ whole genome shotgun (WGS) entry which is preliminary data.</text>
</comment>
<dbReference type="InterPro" id="IPR038471">
    <property type="entry name" value="MecA_C_sf"/>
</dbReference>
<feature type="compositionally biased region" description="Polar residues" evidence="3">
    <location>
        <begin position="118"/>
        <end position="131"/>
    </location>
</feature>
<evidence type="ECO:0000313" key="7">
    <source>
        <dbReference type="Proteomes" id="UP000305541"/>
    </source>
</evidence>
<dbReference type="GO" id="GO:0030674">
    <property type="term" value="F:protein-macromolecule adaptor activity"/>
    <property type="evidence" value="ECO:0007669"/>
    <property type="project" value="UniProtKB-UniRule"/>
</dbReference>
<name>A0A0R2KU97_9LACO</name>
<dbReference type="OrthoDB" id="2360201at2"/>
<dbReference type="EMBL" id="JQBX01000024">
    <property type="protein sequence ID" value="KRN93151.1"/>
    <property type="molecule type" value="Genomic_DNA"/>
</dbReference>
<evidence type="ECO:0000256" key="1">
    <source>
        <dbReference type="ARBA" id="ARBA00005397"/>
    </source>
</evidence>
<evidence type="ECO:0000313" key="6">
    <source>
        <dbReference type="Proteomes" id="UP000051859"/>
    </source>
</evidence>
<dbReference type="PIRSF" id="PIRSF029008">
    <property type="entry name" value="MecA"/>
    <property type="match status" value="1"/>
</dbReference>
<keyword evidence="6" id="KW-1185">Reference proteome</keyword>
<comment type="domain">
    <text evidence="2">The N-terminal domain probably binds unfolded/aggregated proteins; the C-terminal domain interacts with ClpC.</text>
</comment>
<dbReference type="AlphaFoldDB" id="A0A0R2KU97"/>
<sequence length="241" mass="26938">MEMERINDDTIRVTISSDDLTERGVTFLDLLDNHKEIESFFYSVLEEVDTEHQFANNDAVTFQVLPNRNGLELYISKNPANGMEEAIKSATENGSPSSDELDEVSDFLKRKLSETDTNENNVDSSARTTNGDPADLNSYANGVGDTQRSIVKLDDFEGLPNIAKLITTGNGIESVLYEFKNDYYLELTFFMSENTPESVKDDLAIAYEYGKATPISSEVLREHGKVVIDGAALELAKRYFD</sequence>
<dbReference type="PANTHER" id="PTHR39161">
    <property type="entry name" value="ADAPTER PROTEIN MECA"/>
    <property type="match status" value="1"/>
</dbReference>
<protein>
    <recommendedName>
        <fullName evidence="2">Adapter protein MecA</fullName>
    </recommendedName>
</protein>
<dbReference type="RefSeq" id="WP_057804204.1">
    <property type="nucleotide sequence ID" value="NZ_JQBX01000024.1"/>
</dbReference>
<evidence type="ECO:0000313" key="4">
    <source>
        <dbReference type="EMBL" id="KRN93151.1"/>
    </source>
</evidence>
<comment type="similarity">
    <text evidence="1 2">Belongs to the MecA family.</text>
</comment>
<comment type="subunit">
    <text evidence="2">Homodimer.</text>
</comment>
<reference evidence="4 6" key="1">
    <citation type="journal article" date="2015" name="Genome Announc.">
        <title>Expanding the biotechnology potential of lactobacilli through comparative genomics of 213 strains and associated genera.</title>
        <authorList>
            <person name="Sun Z."/>
            <person name="Harris H.M."/>
            <person name="McCann A."/>
            <person name="Guo C."/>
            <person name="Argimon S."/>
            <person name="Zhang W."/>
            <person name="Yang X."/>
            <person name="Jeffery I.B."/>
            <person name="Cooney J.C."/>
            <person name="Kagawa T.F."/>
            <person name="Liu W."/>
            <person name="Song Y."/>
            <person name="Salvetti E."/>
            <person name="Wrobel A."/>
            <person name="Rasinkangas P."/>
            <person name="Parkhill J."/>
            <person name="Rea M.C."/>
            <person name="O'Sullivan O."/>
            <person name="Ritari J."/>
            <person name="Douillard F.P."/>
            <person name="Paul Ross R."/>
            <person name="Yang R."/>
            <person name="Briner A.E."/>
            <person name="Felis G.E."/>
            <person name="de Vos W.M."/>
            <person name="Barrangou R."/>
            <person name="Klaenhammer T.R."/>
            <person name="Caufield P.W."/>
            <person name="Cui Y."/>
            <person name="Zhang H."/>
            <person name="O'Toole P.W."/>
        </authorList>
    </citation>
    <scope>NUCLEOTIDE SEQUENCE [LARGE SCALE GENOMIC DNA]</scope>
    <source>
        <strain evidence="4 6">DSM 18001</strain>
    </source>
</reference>
<dbReference type="Proteomes" id="UP000051859">
    <property type="component" value="Unassembled WGS sequence"/>
</dbReference>
<evidence type="ECO:0000256" key="3">
    <source>
        <dbReference type="SAM" id="MobiDB-lite"/>
    </source>
</evidence>
<gene>
    <name evidence="2" type="primary">mecA</name>
    <name evidence="5" type="ORF">FEZ51_09320</name>
    <name evidence="4" type="ORF">IV81_GL000947</name>
</gene>
<dbReference type="STRING" id="331679.IV81_GL000947"/>
<accession>A0A0R2KU97</accession>
<dbReference type="PATRIC" id="fig|331679.3.peg.954"/>
<dbReference type="Pfam" id="PF05389">
    <property type="entry name" value="MecA"/>
    <property type="match status" value="1"/>
</dbReference>
<evidence type="ECO:0000256" key="2">
    <source>
        <dbReference type="HAMAP-Rule" id="MF_01124"/>
    </source>
</evidence>
<dbReference type="InterPro" id="IPR008681">
    <property type="entry name" value="Neg-reg_MecA"/>
</dbReference>
<organism evidence="4 6">
    <name type="scientific">Pediococcus stilesii</name>
    <dbReference type="NCBI Taxonomy" id="331679"/>
    <lineage>
        <taxon>Bacteria</taxon>
        <taxon>Bacillati</taxon>
        <taxon>Bacillota</taxon>
        <taxon>Bacilli</taxon>
        <taxon>Lactobacillales</taxon>
        <taxon>Lactobacillaceae</taxon>
        <taxon>Pediococcus</taxon>
    </lineage>
</organism>
<dbReference type="Gene3D" id="3.30.70.1950">
    <property type="match status" value="1"/>
</dbReference>
<dbReference type="Proteomes" id="UP000305541">
    <property type="component" value="Unassembled WGS sequence"/>
</dbReference>
<proteinExistence type="inferred from homology"/>
<dbReference type="HAMAP" id="MF_01124">
    <property type="entry name" value="MecA"/>
    <property type="match status" value="1"/>
</dbReference>
<dbReference type="PANTHER" id="PTHR39161:SF1">
    <property type="entry name" value="ADAPTER PROTEIN MECA 1"/>
    <property type="match status" value="1"/>
</dbReference>
<feature type="region of interest" description="Disordered" evidence="3">
    <location>
        <begin position="112"/>
        <end position="136"/>
    </location>
</feature>